<feature type="compositionally biased region" description="Polar residues" evidence="1">
    <location>
        <begin position="1"/>
        <end position="12"/>
    </location>
</feature>
<gene>
    <name evidence="2" type="ORF">METZ01_LOCUS221289</name>
</gene>
<accession>A0A382G0Y8</accession>
<evidence type="ECO:0000313" key="2">
    <source>
        <dbReference type="EMBL" id="SVB68435.1"/>
    </source>
</evidence>
<dbReference type="AlphaFoldDB" id="A0A382G0Y8"/>
<name>A0A382G0Y8_9ZZZZ</name>
<organism evidence="2">
    <name type="scientific">marine metagenome</name>
    <dbReference type="NCBI Taxonomy" id="408172"/>
    <lineage>
        <taxon>unclassified sequences</taxon>
        <taxon>metagenomes</taxon>
        <taxon>ecological metagenomes</taxon>
    </lineage>
</organism>
<feature type="region of interest" description="Disordered" evidence="1">
    <location>
        <begin position="1"/>
        <end position="26"/>
    </location>
</feature>
<sequence>MVNPVSNISKSLVTAPDSQREKNSSQEYNEYASINVEFSEQAKKVKVFEGGSNLTNVLKSEFDQIFGLDESKKELFLERLDHILANK</sequence>
<evidence type="ECO:0000256" key="1">
    <source>
        <dbReference type="SAM" id="MobiDB-lite"/>
    </source>
</evidence>
<reference evidence="2" key="1">
    <citation type="submission" date="2018-05" db="EMBL/GenBank/DDBJ databases">
        <authorList>
            <person name="Lanie J.A."/>
            <person name="Ng W.-L."/>
            <person name="Kazmierczak K.M."/>
            <person name="Andrzejewski T.M."/>
            <person name="Davidsen T.M."/>
            <person name="Wayne K.J."/>
            <person name="Tettelin H."/>
            <person name="Glass J.I."/>
            <person name="Rusch D."/>
            <person name="Podicherti R."/>
            <person name="Tsui H.-C.T."/>
            <person name="Winkler M.E."/>
        </authorList>
    </citation>
    <scope>NUCLEOTIDE SEQUENCE</scope>
</reference>
<dbReference type="EMBL" id="UINC01052748">
    <property type="protein sequence ID" value="SVB68435.1"/>
    <property type="molecule type" value="Genomic_DNA"/>
</dbReference>
<proteinExistence type="predicted"/>
<protein>
    <submittedName>
        <fullName evidence="2">Uncharacterized protein</fullName>
    </submittedName>
</protein>